<evidence type="ECO:0000313" key="11">
    <source>
        <dbReference type="EMBL" id="RXJ02076.1"/>
    </source>
</evidence>
<dbReference type="SMART" id="SM00448">
    <property type="entry name" value="REC"/>
    <property type="match status" value="1"/>
</dbReference>
<dbReference type="AlphaFoldDB" id="A0A4Q0VUL3"/>
<evidence type="ECO:0000256" key="1">
    <source>
        <dbReference type="ARBA" id="ARBA00004496"/>
    </source>
</evidence>
<feature type="domain" description="HTH araC/xylS-type" evidence="9">
    <location>
        <begin position="421"/>
        <end position="519"/>
    </location>
</feature>
<dbReference type="GO" id="GO:0000160">
    <property type="term" value="P:phosphorelay signal transduction system"/>
    <property type="evidence" value="ECO:0007669"/>
    <property type="project" value="UniProtKB-KW"/>
</dbReference>
<dbReference type="PANTHER" id="PTHR42713:SF3">
    <property type="entry name" value="TRANSCRIPTIONAL REGULATORY PROTEIN HPTR"/>
    <property type="match status" value="1"/>
</dbReference>
<comment type="subcellular location">
    <subcellularLocation>
        <location evidence="1">Cytoplasm</location>
    </subcellularLocation>
</comment>
<dbReference type="Gene3D" id="3.40.50.2300">
    <property type="match status" value="1"/>
</dbReference>
<evidence type="ECO:0000256" key="4">
    <source>
        <dbReference type="ARBA" id="ARBA00023012"/>
    </source>
</evidence>
<evidence type="ECO:0000256" key="7">
    <source>
        <dbReference type="ARBA" id="ARBA00023163"/>
    </source>
</evidence>
<dbReference type="InterPro" id="IPR051552">
    <property type="entry name" value="HptR"/>
</dbReference>
<accession>A0A4Q0VUL3</accession>
<keyword evidence="4" id="KW-0902">Two-component regulatory system</keyword>
<gene>
    <name evidence="11" type="ORF">DS745_08275</name>
</gene>
<dbReference type="SUPFAM" id="SSF46689">
    <property type="entry name" value="Homeodomain-like"/>
    <property type="match status" value="2"/>
</dbReference>
<keyword evidence="12" id="KW-1185">Reference proteome</keyword>
<evidence type="ECO:0000256" key="2">
    <source>
        <dbReference type="ARBA" id="ARBA00022490"/>
    </source>
</evidence>
<evidence type="ECO:0000256" key="8">
    <source>
        <dbReference type="PROSITE-ProRule" id="PRU00169"/>
    </source>
</evidence>
<evidence type="ECO:0000259" key="10">
    <source>
        <dbReference type="PROSITE" id="PS50110"/>
    </source>
</evidence>
<dbReference type="OrthoDB" id="342399at2"/>
<protein>
    <submittedName>
        <fullName evidence="11">DNA-binding response regulator</fullName>
    </submittedName>
</protein>
<dbReference type="PROSITE" id="PS50110">
    <property type="entry name" value="RESPONSE_REGULATORY"/>
    <property type="match status" value="1"/>
</dbReference>
<comment type="caution">
    <text evidence="11">The sequence shown here is derived from an EMBL/GenBank/DDBJ whole genome shotgun (WGS) entry which is preliminary data.</text>
</comment>
<keyword evidence="5" id="KW-0805">Transcription regulation</keyword>
<sequence>MNRVLLVDDEVFVRKGLSSLINWEQYGFEISWEADNGEDAFKIILEEKPDLVITDVRMPVVDGLTLIKKVREIENETKFIIISGYNDFSYAQQAVRYNVLDFVLKPVDQDELEETLYKLSQRLKLEEIESEKQQKVIAEQIITQILEGTFEENEEAEWTRYLNLEKEAYYYLLVELNNLTHVDDEATIKTLVTEVPEIILKLTDQKNQMLVQQQPDYAVGILLPESYLKTYKGDIAVFSSEFKKILKQKSNKEMTVCIGAKAKNISELKKSYETANQIRHYKYILENAKEQSINYETVKDIEVKYNELDAKIYISLMEQVEENNIEAIKKTVDQIFLEFQTKIFTPKSVKTSIDRCVHGIIQTVNDMDGDKDSFSTLKAMLDWEDDNLTLHELKQRLYSFIIEGSTIIQSLRKENMKGDIHKIKSYIENNYHQNISLKSIANKFYMNPVYMGQLFKKTFGVYFKEFLLKIRIDEAKKLLRQTDMRVYEVADKVGFGSTDYFVTQFEKINKLTPTEYRNQLLKNNVE</sequence>
<dbReference type="SUPFAM" id="SSF52172">
    <property type="entry name" value="CheY-like"/>
    <property type="match status" value="1"/>
</dbReference>
<dbReference type="PROSITE" id="PS01124">
    <property type="entry name" value="HTH_ARAC_FAMILY_2"/>
    <property type="match status" value="1"/>
</dbReference>
<keyword evidence="7" id="KW-0804">Transcription</keyword>
<dbReference type="Proteomes" id="UP000290649">
    <property type="component" value="Unassembled WGS sequence"/>
</dbReference>
<evidence type="ECO:0000259" key="9">
    <source>
        <dbReference type="PROSITE" id="PS01124"/>
    </source>
</evidence>
<reference evidence="11 12" key="1">
    <citation type="journal article" date="2019" name="Int. J. Syst. Evol. Microbiol.">
        <title>Anaerobacillus alkaliphilus sp. nov., a novel alkaliphilic and moderately halophilic bacterium.</title>
        <authorList>
            <person name="Borsodi A.K."/>
            <person name="Aszalos J.M."/>
            <person name="Bihari P."/>
            <person name="Nagy I."/>
            <person name="Schumann P."/>
            <person name="Sproer C."/>
            <person name="Kovacs A.L."/>
            <person name="Boka K."/>
            <person name="Dobosy P."/>
            <person name="Ovari M."/>
            <person name="Szili-Kovacs T."/>
            <person name="Toth E."/>
        </authorList>
    </citation>
    <scope>NUCLEOTIDE SEQUENCE [LARGE SCALE GENOMIC DNA]</scope>
    <source>
        <strain evidence="11 12">B16-10</strain>
    </source>
</reference>
<feature type="modified residue" description="4-aspartylphosphate" evidence="8">
    <location>
        <position position="55"/>
    </location>
</feature>
<dbReference type="InterPro" id="IPR009057">
    <property type="entry name" value="Homeodomain-like_sf"/>
</dbReference>
<evidence type="ECO:0000256" key="3">
    <source>
        <dbReference type="ARBA" id="ARBA00022553"/>
    </source>
</evidence>
<feature type="domain" description="Response regulatory" evidence="10">
    <location>
        <begin position="3"/>
        <end position="120"/>
    </location>
</feature>
<keyword evidence="3 8" id="KW-0597">Phosphoprotein</keyword>
<dbReference type="Pfam" id="PF00072">
    <property type="entry name" value="Response_reg"/>
    <property type="match status" value="1"/>
</dbReference>
<name>A0A4Q0VUL3_9BACI</name>
<keyword evidence="6 11" id="KW-0238">DNA-binding</keyword>
<organism evidence="11 12">
    <name type="scientific">Anaerobacillus alkaliphilus</name>
    <dbReference type="NCBI Taxonomy" id="1548597"/>
    <lineage>
        <taxon>Bacteria</taxon>
        <taxon>Bacillati</taxon>
        <taxon>Bacillota</taxon>
        <taxon>Bacilli</taxon>
        <taxon>Bacillales</taxon>
        <taxon>Bacillaceae</taxon>
        <taxon>Anaerobacillus</taxon>
    </lineage>
</organism>
<proteinExistence type="predicted"/>
<dbReference type="CDD" id="cd17536">
    <property type="entry name" value="REC_YesN-like"/>
    <property type="match status" value="1"/>
</dbReference>
<dbReference type="InterPro" id="IPR011006">
    <property type="entry name" value="CheY-like_superfamily"/>
</dbReference>
<evidence type="ECO:0000256" key="5">
    <source>
        <dbReference type="ARBA" id="ARBA00023015"/>
    </source>
</evidence>
<dbReference type="InterPro" id="IPR018062">
    <property type="entry name" value="HTH_AraC-typ_CS"/>
</dbReference>
<dbReference type="PANTHER" id="PTHR42713">
    <property type="entry name" value="HISTIDINE KINASE-RELATED"/>
    <property type="match status" value="1"/>
</dbReference>
<dbReference type="Gene3D" id="1.10.10.60">
    <property type="entry name" value="Homeodomain-like"/>
    <property type="match status" value="2"/>
</dbReference>
<dbReference type="InterPro" id="IPR018060">
    <property type="entry name" value="HTH_AraC"/>
</dbReference>
<dbReference type="SMART" id="SM00342">
    <property type="entry name" value="HTH_ARAC"/>
    <property type="match status" value="1"/>
</dbReference>
<dbReference type="InterPro" id="IPR001789">
    <property type="entry name" value="Sig_transdc_resp-reg_receiver"/>
</dbReference>
<dbReference type="PROSITE" id="PS00041">
    <property type="entry name" value="HTH_ARAC_FAMILY_1"/>
    <property type="match status" value="1"/>
</dbReference>
<keyword evidence="2" id="KW-0963">Cytoplasm</keyword>
<dbReference type="GO" id="GO:0005737">
    <property type="term" value="C:cytoplasm"/>
    <property type="evidence" value="ECO:0007669"/>
    <property type="project" value="UniProtKB-SubCell"/>
</dbReference>
<dbReference type="GO" id="GO:0003700">
    <property type="term" value="F:DNA-binding transcription factor activity"/>
    <property type="evidence" value="ECO:0007669"/>
    <property type="project" value="InterPro"/>
</dbReference>
<dbReference type="Pfam" id="PF12833">
    <property type="entry name" value="HTH_18"/>
    <property type="match status" value="1"/>
</dbReference>
<dbReference type="EMBL" id="QOUX01000027">
    <property type="protein sequence ID" value="RXJ02076.1"/>
    <property type="molecule type" value="Genomic_DNA"/>
</dbReference>
<evidence type="ECO:0000256" key="6">
    <source>
        <dbReference type="ARBA" id="ARBA00023125"/>
    </source>
</evidence>
<evidence type="ECO:0000313" key="12">
    <source>
        <dbReference type="Proteomes" id="UP000290649"/>
    </source>
</evidence>
<dbReference type="GO" id="GO:0043565">
    <property type="term" value="F:sequence-specific DNA binding"/>
    <property type="evidence" value="ECO:0007669"/>
    <property type="project" value="InterPro"/>
</dbReference>
<dbReference type="RefSeq" id="WP_129077789.1">
    <property type="nucleotide sequence ID" value="NZ_QOUX01000027.1"/>
</dbReference>